<dbReference type="RefSeq" id="WP_146158197.1">
    <property type="nucleotide sequence ID" value="NZ_PVNL01000111.1"/>
</dbReference>
<name>A0A2S9YC02_9BACT</name>
<dbReference type="Pfam" id="PF25535">
    <property type="entry name" value="DUF7919"/>
    <property type="match status" value="1"/>
</dbReference>
<comment type="caution">
    <text evidence="2">The sequence shown here is derived from an EMBL/GenBank/DDBJ whole genome shotgun (WGS) entry which is preliminary data.</text>
</comment>
<protein>
    <recommendedName>
        <fullName evidence="1">DUF7919 domain-containing protein</fullName>
    </recommendedName>
</protein>
<proteinExistence type="predicted"/>
<dbReference type="AlphaFoldDB" id="A0A2S9YC02"/>
<gene>
    <name evidence="2" type="ORF">ENSA7_54580</name>
</gene>
<organism evidence="2 3">
    <name type="scientific">Enhygromyxa salina</name>
    <dbReference type="NCBI Taxonomy" id="215803"/>
    <lineage>
        <taxon>Bacteria</taxon>
        <taxon>Pseudomonadati</taxon>
        <taxon>Myxococcota</taxon>
        <taxon>Polyangia</taxon>
        <taxon>Nannocystales</taxon>
        <taxon>Nannocystaceae</taxon>
        <taxon>Enhygromyxa</taxon>
    </lineage>
</organism>
<dbReference type="EMBL" id="PVNL01000111">
    <property type="protein sequence ID" value="PRQ02629.1"/>
    <property type="molecule type" value="Genomic_DNA"/>
</dbReference>
<reference evidence="2 3" key="1">
    <citation type="submission" date="2018-03" db="EMBL/GenBank/DDBJ databases">
        <title>Draft Genome Sequences of the Obligatory Marine Myxobacteria Enhygromyxa salina SWB007.</title>
        <authorList>
            <person name="Poehlein A."/>
            <person name="Moghaddam J.A."/>
            <person name="Harms H."/>
            <person name="Alanjari M."/>
            <person name="Koenig G.M."/>
            <person name="Daniel R."/>
            <person name="Schaeberle T.F."/>
        </authorList>
    </citation>
    <scope>NUCLEOTIDE SEQUENCE [LARGE SCALE GENOMIC DNA]</scope>
    <source>
        <strain evidence="2 3">SWB007</strain>
    </source>
</reference>
<dbReference type="Proteomes" id="UP000238823">
    <property type="component" value="Unassembled WGS sequence"/>
</dbReference>
<accession>A0A2S9YC02</accession>
<dbReference type="OrthoDB" id="5523878at2"/>
<sequence>MRHSDLSKYCYTKLQSKASLLNVGWVDLDAPFLKGVIPAQAIARIESAIPLHLNAMRGVHGCPFCGDRDVYTDIDGKSILLGMSEVWVPSTVSETVYIAPSLLLHYIRAHQYMPPRDFVGALLALPCAPARWNTPGGSYAKLVKRYG</sequence>
<evidence type="ECO:0000313" key="2">
    <source>
        <dbReference type="EMBL" id="PRQ02629.1"/>
    </source>
</evidence>
<feature type="domain" description="DUF7919" evidence="1">
    <location>
        <begin position="1"/>
        <end position="122"/>
    </location>
</feature>
<evidence type="ECO:0000313" key="3">
    <source>
        <dbReference type="Proteomes" id="UP000238823"/>
    </source>
</evidence>
<dbReference type="InterPro" id="IPR057679">
    <property type="entry name" value="DUF7919"/>
</dbReference>
<evidence type="ECO:0000259" key="1">
    <source>
        <dbReference type="Pfam" id="PF25535"/>
    </source>
</evidence>